<gene>
    <name evidence="2" type="ORF">GPM918_LOCUS31075</name>
    <name evidence="3" type="ORF">OVA965_LOCUS31541</name>
    <name evidence="5" type="ORF">SRO942_LOCUS31710</name>
    <name evidence="4" type="ORF">TMI583_LOCUS32374</name>
</gene>
<evidence type="ECO:0000313" key="6">
    <source>
        <dbReference type="Proteomes" id="UP000663829"/>
    </source>
</evidence>
<evidence type="ECO:0000256" key="1">
    <source>
        <dbReference type="SAM" id="MobiDB-lite"/>
    </source>
</evidence>
<evidence type="ECO:0000313" key="4">
    <source>
        <dbReference type="EMBL" id="CAF4177369.1"/>
    </source>
</evidence>
<keyword evidence="6" id="KW-1185">Reference proteome</keyword>
<dbReference type="Proteomes" id="UP000663829">
    <property type="component" value="Unassembled WGS sequence"/>
</dbReference>
<evidence type="ECO:0000313" key="2">
    <source>
        <dbReference type="EMBL" id="CAF1354463.1"/>
    </source>
</evidence>
<dbReference type="Proteomes" id="UP000682733">
    <property type="component" value="Unassembled WGS sequence"/>
</dbReference>
<dbReference type="Proteomes" id="UP000681722">
    <property type="component" value="Unassembled WGS sequence"/>
</dbReference>
<dbReference type="EMBL" id="CAJOBC010066287">
    <property type="protein sequence ID" value="CAF4227292.1"/>
    <property type="molecule type" value="Genomic_DNA"/>
</dbReference>
<organism evidence="2 6">
    <name type="scientific">Didymodactylos carnosus</name>
    <dbReference type="NCBI Taxonomy" id="1234261"/>
    <lineage>
        <taxon>Eukaryota</taxon>
        <taxon>Metazoa</taxon>
        <taxon>Spiralia</taxon>
        <taxon>Gnathifera</taxon>
        <taxon>Rotifera</taxon>
        <taxon>Eurotatoria</taxon>
        <taxon>Bdelloidea</taxon>
        <taxon>Philodinida</taxon>
        <taxon>Philodinidae</taxon>
        <taxon>Didymodactylos</taxon>
    </lineage>
</organism>
<proteinExistence type="predicted"/>
<feature type="non-terminal residue" evidence="2">
    <location>
        <position position="473"/>
    </location>
</feature>
<dbReference type="EMBL" id="CAJOBA010045473">
    <property type="protein sequence ID" value="CAF4177369.1"/>
    <property type="molecule type" value="Genomic_DNA"/>
</dbReference>
<feature type="compositionally biased region" description="Low complexity" evidence="1">
    <location>
        <begin position="58"/>
        <end position="73"/>
    </location>
</feature>
<dbReference type="EMBL" id="CAJNOK010023811">
    <property type="protein sequence ID" value="CAF1368081.1"/>
    <property type="molecule type" value="Genomic_DNA"/>
</dbReference>
<dbReference type="OrthoDB" id="10017421at2759"/>
<feature type="region of interest" description="Disordered" evidence="1">
    <location>
        <begin position="37"/>
        <end position="126"/>
    </location>
</feature>
<dbReference type="AlphaFoldDB" id="A0A815HSE9"/>
<feature type="compositionally biased region" description="Basic and acidic residues" evidence="1">
    <location>
        <begin position="111"/>
        <end position="125"/>
    </location>
</feature>
<reference evidence="2" key="1">
    <citation type="submission" date="2021-02" db="EMBL/GenBank/DDBJ databases">
        <authorList>
            <person name="Nowell W R."/>
        </authorList>
    </citation>
    <scope>NUCLEOTIDE SEQUENCE</scope>
</reference>
<feature type="compositionally biased region" description="Polar residues" evidence="1">
    <location>
        <begin position="48"/>
        <end position="57"/>
    </location>
</feature>
<dbReference type="Proteomes" id="UP000677228">
    <property type="component" value="Unassembled WGS sequence"/>
</dbReference>
<protein>
    <submittedName>
        <fullName evidence="2">Uncharacterized protein</fullName>
    </submittedName>
</protein>
<dbReference type="EMBL" id="CAJNOQ010015076">
    <property type="protein sequence ID" value="CAF1354463.1"/>
    <property type="molecule type" value="Genomic_DNA"/>
</dbReference>
<accession>A0A815HSE9</accession>
<feature type="compositionally biased region" description="Polar residues" evidence="1">
    <location>
        <begin position="92"/>
        <end position="110"/>
    </location>
</feature>
<sequence>TNSARVSKSDPLHLPIINIHLDESANPNNEFVRSARTAPIGRKHTGDLITSNSNWQKNSNYSQQYPPSSPSDLSDNELDSNTYYKPKRLSLSIPQHQMTTTTPASGNDSSYSDKDEKMEHRERRSSLLNDNARRLLILGTIRPSRTFYNHLPEEDIQHLMDYFKRMRNRTRRTSEEINNDLKQNYIEYKPKIFFDSTVVTKTQVSYIEKIIEQYADNIRLKRAEIIKLDNPTQFVIKSLTNDDFLAKIPREYNDTVLTIIAKTDPLRKSEIINALINDKLVEDIKANSLDISYFPGGVNYDVPRDEIDDSGQLKLETYKKLKQRLNARKVWFFNDIPQKKPNALLCSMPNDLNLNHKQLLDLLYEILQTDSGRTDVSRKILSLEYVARSVILNSVEVNDQWIIDCDTKETKNQLKEKGLKISVGNHQRHPLIIELRSYDEEIQKEYEKFLKSEKYRELIRTHDESIKKLAKTS</sequence>
<evidence type="ECO:0000313" key="5">
    <source>
        <dbReference type="EMBL" id="CAF4227292.1"/>
    </source>
</evidence>
<comment type="caution">
    <text evidence="2">The sequence shown here is derived from an EMBL/GenBank/DDBJ whole genome shotgun (WGS) entry which is preliminary data.</text>
</comment>
<name>A0A815HSE9_9BILA</name>
<evidence type="ECO:0000313" key="3">
    <source>
        <dbReference type="EMBL" id="CAF1368081.1"/>
    </source>
</evidence>